<dbReference type="Pfam" id="PF10604">
    <property type="entry name" value="Polyketide_cyc2"/>
    <property type="match status" value="1"/>
</dbReference>
<dbReference type="PANTHER" id="PTHR33789">
    <property type="entry name" value="LACHRYMATORY-FACTOR SYNTHASE"/>
    <property type="match status" value="1"/>
</dbReference>
<protein>
    <recommendedName>
        <fullName evidence="3">Bet v I/Major latex protein domain-containing protein</fullName>
    </recommendedName>
</protein>
<dbReference type="EMBL" id="JANJYI010000002">
    <property type="protein sequence ID" value="KAK2661278.1"/>
    <property type="molecule type" value="Genomic_DNA"/>
</dbReference>
<comment type="caution">
    <text evidence="1">The sequence shown here is derived from an EMBL/GenBank/DDBJ whole genome shotgun (WGS) entry which is preliminary data.</text>
</comment>
<keyword evidence="2" id="KW-1185">Reference proteome</keyword>
<reference evidence="1" key="1">
    <citation type="journal article" date="2023" name="Plant J.">
        <title>Genome sequences and population genomics provide insights into the demographic history, inbreeding, and mutation load of two 'living fossil' tree species of Dipteronia.</title>
        <authorList>
            <person name="Feng Y."/>
            <person name="Comes H.P."/>
            <person name="Chen J."/>
            <person name="Zhu S."/>
            <person name="Lu R."/>
            <person name="Zhang X."/>
            <person name="Li P."/>
            <person name="Qiu J."/>
            <person name="Olsen K.M."/>
            <person name="Qiu Y."/>
        </authorList>
    </citation>
    <scope>NUCLEOTIDE SEQUENCE</scope>
    <source>
        <strain evidence="1">KIB01</strain>
    </source>
</reference>
<evidence type="ECO:0000313" key="1">
    <source>
        <dbReference type="EMBL" id="KAK2661278.1"/>
    </source>
</evidence>
<dbReference type="InterPro" id="IPR019587">
    <property type="entry name" value="Polyketide_cyclase/dehydratase"/>
</dbReference>
<name>A0AAD9XL28_9ROSI</name>
<organism evidence="1 2">
    <name type="scientific">Dipteronia dyeriana</name>
    <dbReference type="NCBI Taxonomy" id="168575"/>
    <lineage>
        <taxon>Eukaryota</taxon>
        <taxon>Viridiplantae</taxon>
        <taxon>Streptophyta</taxon>
        <taxon>Embryophyta</taxon>
        <taxon>Tracheophyta</taxon>
        <taxon>Spermatophyta</taxon>
        <taxon>Magnoliopsida</taxon>
        <taxon>eudicotyledons</taxon>
        <taxon>Gunneridae</taxon>
        <taxon>Pentapetalae</taxon>
        <taxon>rosids</taxon>
        <taxon>malvids</taxon>
        <taxon>Sapindales</taxon>
        <taxon>Sapindaceae</taxon>
        <taxon>Hippocastanoideae</taxon>
        <taxon>Acereae</taxon>
        <taxon>Dipteronia</taxon>
    </lineage>
</organism>
<sequence length="84" mass="9735">MIDPIQRCLSYEMLDNTSGFKSYVATIKVLPINGDGKIGCKIEWSFVVDPINGKTLEIWLLLLIVSSSWQRRWNLLFFHQGQFD</sequence>
<dbReference type="InterPro" id="IPR023393">
    <property type="entry name" value="START-like_dom_sf"/>
</dbReference>
<dbReference type="SUPFAM" id="SSF55961">
    <property type="entry name" value="Bet v1-like"/>
    <property type="match status" value="1"/>
</dbReference>
<dbReference type="AlphaFoldDB" id="A0AAD9XL28"/>
<proteinExistence type="predicted"/>
<dbReference type="Gene3D" id="3.30.530.20">
    <property type="match status" value="1"/>
</dbReference>
<dbReference type="Proteomes" id="UP001280121">
    <property type="component" value="Unassembled WGS sequence"/>
</dbReference>
<dbReference type="InterPro" id="IPR053249">
    <property type="entry name" value="LFS"/>
</dbReference>
<evidence type="ECO:0000313" key="2">
    <source>
        <dbReference type="Proteomes" id="UP001280121"/>
    </source>
</evidence>
<dbReference type="PANTHER" id="PTHR33789:SF11">
    <property type="entry name" value="OS05G0202300 PROTEIN"/>
    <property type="match status" value="1"/>
</dbReference>
<dbReference type="GO" id="GO:0004864">
    <property type="term" value="F:protein phosphatase inhibitor activity"/>
    <property type="evidence" value="ECO:0007669"/>
    <property type="project" value="UniProtKB-ARBA"/>
</dbReference>
<gene>
    <name evidence="1" type="ORF">Ddye_007811</name>
</gene>
<accession>A0AAD9XL28</accession>
<evidence type="ECO:0008006" key="3">
    <source>
        <dbReference type="Google" id="ProtNLM"/>
    </source>
</evidence>